<organism evidence="5 6">
    <name type="scientific">Lymnaea stagnalis</name>
    <name type="common">Great pond snail</name>
    <name type="synonym">Helix stagnalis</name>
    <dbReference type="NCBI Taxonomy" id="6523"/>
    <lineage>
        <taxon>Eukaryota</taxon>
        <taxon>Metazoa</taxon>
        <taxon>Spiralia</taxon>
        <taxon>Lophotrochozoa</taxon>
        <taxon>Mollusca</taxon>
        <taxon>Gastropoda</taxon>
        <taxon>Heterobranchia</taxon>
        <taxon>Euthyneura</taxon>
        <taxon>Panpulmonata</taxon>
        <taxon>Hygrophila</taxon>
        <taxon>Lymnaeoidea</taxon>
        <taxon>Lymnaeidae</taxon>
        <taxon>Lymnaea</taxon>
    </lineage>
</organism>
<feature type="transmembrane region" description="Helical" evidence="4">
    <location>
        <begin position="456"/>
        <end position="476"/>
    </location>
</feature>
<keyword evidence="2" id="KW-0677">Repeat</keyword>
<keyword evidence="4" id="KW-0472">Membrane</keyword>
<accession>A0AAV2H1L2</accession>
<evidence type="ECO:0000256" key="2">
    <source>
        <dbReference type="ARBA" id="ARBA00022737"/>
    </source>
</evidence>
<evidence type="ECO:0000256" key="4">
    <source>
        <dbReference type="SAM" id="Phobius"/>
    </source>
</evidence>
<sequence>MNFQFKEKIMTFNQVIIVLMLTPFVLPWSRCSFLVYSQEWSWRGGDESADQLAKQNQPGGRSGSSVWGQSQNGNVLIFGGSGFSDLSTDKPHLLNDVWLFSLKTSNFELHHAGTLTSISTTDTLQQIVPEGRKHAAMCGFKDVVYVFGGISTSRDSLSDLWSYNLNLKTWSKLLDNISHNSSAPSARGHSAVWCYKSSMYIFGGINDKTVFNDMWSFNLLTMEWKELYRMTHSSETVETDGNTYPMMRNGAATWVSDDTFYMFGGNTYSEFSYVLQQNIGLTSDLWKYNPGSNTWQLVHGPALPGQHSVLNDIGTTVSSNIPGSRMGAASWVDSKGHLWLFGGAGLDVSPITSYHSTKLLADVWRFHIGAQGWAFMGGSKVGDIVGMYKSLNEQKHTSYPGARTEVMAWKGLHDVFYVLGGLGHDGKGYDGHLNDLWSVDCSNTVSMEHLITPQSLFLFVGLGTTTLFLVMAIMLCTRRRWDGTGTDSKVLQGHNYNLLKNGDIDEI</sequence>
<keyword evidence="4" id="KW-1133">Transmembrane helix</keyword>
<dbReference type="SUPFAM" id="SSF117281">
    <property type="entry name" value="Kelch motif"/>
    <property type="match status" value="1"/>
</dbReference>
<dbReference type="InterPro" id="IPR015915">
    <property type="entry name" value="Kelch-typ_b-propeller"/>
</dbReference>
<dbReference type="AlphaFoldDB" id="A0AAV2H1L2"/>
<name>A0AAV2H1L2_LYMST</name>
<gene>
    <name evidence="5" type="ORF">GSLYS_00001724001</name>
</gene>
<evidence type="ECO:0000256" key="1">
    <source>
        <dbReference type="ARBA" id="ARBA00022441"/>
    </source>
</evidence>
<evidence type="ECO:0000256" key="3">
    <source>
        <dbReference type="SAM" id="MobiDB-lite"/>
    </source>
</evidence>
<keyword evidence="4" id="KW-0812">Transmembrane</keyword>
<dbReference type="Proteomes" id="UP001497497">
    <property type="component" value="Unassembled WGS sequence"/>
</dbReference>
<feature type="compositionally biased region" description="Polar residues" evidence="3">
    <location>
        <begin position="53"/>
        <end position="68"/>
    </location>
</feature>
<feature type="region of interest" description="Disordered" evidence="3">
    <location>
        <begin position="47"/>
        <end position="68"/>
    </location>
</feature>
<dbReference type="PANTHER" id="PTHR46093">
    <property type="entry name" value="ACYL-COA-BINDING DOMAIN-CONTAINING PROTEIN 5"/>
    <property type="match status" value="1"/>
</dbReference>
<reference evidence="5 6" key="1">
    <citation type="submission" date="2024-04" db="EMBL/GenBank/DDBJ databases">
        <authorList>
            <consortium name="Genoscope - CEA"/>
            <person name="William W."/>
        </authorList>
    </citation>
    <scope>NUCLEOTIDE SEQUENCE [LARGE SCALE GENOMIC DNA]</scope>
</reference>
<proteinExistence type="predicted"/>
<keyword evidence="6" id="KW-1185">Reference proteome</keyword>
<evidence type="ECO:0000313" key="5">
    <source>
        <dbReference type="EMBL" id="CAL1527547.1"/>
    </source>
</evidence>
<keyword evidence="1" id="KW-0880">Kelch repeat</keyword>
<dbReference type="PANTHER" id="PTHR46093:SF16">
    <property type="entry name" value="MULTIPLE EGF-LIKE-DOMAINS 8"/>
    <property type="match status" value="1"/>
</dbReference>
<dbReference type="Gene3D" id="2.120.10.80">
    <property type="entry name" value="Kelch-type beta propeller"/>
    <property type="match status" value="2"/>
</dbReference>
<dbReference type="EMBL" id="CAXITT010000019">
    <property type="protein sequence ID" value="CAL1527547.1"/>
    <property type="molecule type" value="Genomic_DNA"/>
</dbReference>
<dbReference type="Pfam" id="PF24681">
    <property type="entry name" value="Kelch_KLHDC2_KLHL20_DRC7"/>
    <property type="match status" value="1"/>
</dbReference>
<comment type="caution">
    <text evidence="5">The sequence shown here is derived from an EMBL/GenBank/DDBJ whole genome shotgun (WGS) entry which is preliminary data.</text>
</comment>
<protein>
    <submittedName>
        <fullName evidence="5">Uncharacterized protein</fullName>
    </submittedName>
</protein>
<evidence type="ECO:0000313" key="6">
    <source>
        <dbReference type="Proteomes" id="UP001497497"/>
    </source>
</evidence>